<organism evidence="1 2">
    <name type="scientific">Liquorilactobacillus ghanensis DSM 18630</name>
    <dbReference type="NCBI Taxonomy" id="1423750"/>
    <lineage>
        <taxon>Bacteria</taxon>
        <taxon>Bacillati</taxon>
        <taxon>Bacillota</taxon>
        <taxon>Bacilli</taxon>
        <taxon>Lactobacillales</taxon>
        <taxon>Lactobacillaceae</taxon>
        <taxon>Liquorilactobacillus</taxon>
    </lineage>
</organism>
<protein>
    <submittedName>
        <fullName evidence="1">Uncharacterized protein</fullName>
    </submittedName>
</protein>
<reference evidence="1 2" key="1">
    <citation type="journal article" date="2015" name="Genome Announc.">
        <title>Expanding the biotechnology potential of lactobacilli through comparative genomics of 213 strains and associated genera.</title>
        <authorList>
            <person name="Sun Z."/>
            <person name="Harris H.M."/>
            <person name="McCann A."/>
            <person name="Guo C."/>
            <person name="Argimon S."/>
            <person name="Zhang W."/>
            <person name="Yang X."/>
            <person name="Jeffery I.B."/>
            <person name="Cooney J.C."/>
            <person name="Kagawa T.F."/>
            <person name="Liu W."/>
            <person name="Song Y."/>
            <person name="Salvetti E."/>
            <person name="Wrobel A."/>
            <person name="Rasinkangas P."/>
            <person name="Parkhill J."/>
            <person name="Rea M.C."/>
            <person name="O'Sullivan O."/>
            <person name="Ritari J."/>
            <person name="Douillard F.P."/>
            <person name="Paul Ross R."/>
            <person name="Yang R."/>
            <person name="Briner A.E."/>
            <person name="Felis G.E."/>
            <person name="de Vos W.M."/>
            <person name="Barrangou R."/>
            <person name="Klaenhammer T.R."/>
            <person name="Caufield P.W."/>
            <person name="Cui Y."/>
            <person name="Zhang H."/>
            <person name="O'Toole P.W."/>
        </authorList>
    </citation>
    <scope>NUCLEOTIDE SEQUENCE [LARGE SCALE GENOMIC DNA]</scope>
    <source>
        <strain evidence="1 2">DSM 18630</strain>
    </source>
</reference>
<dbReference type="EMBL" id="AZGB01000003">
    <property type="protein sequence ID" value="KRM08003.1"/>
    <property type="molecule type" value="Genomic_DNA"/>
</dbReference>
<gene>
    <name evidence="1" type="ORF">FC89_GL002115</name>
</gene>
<dbReference type="Proteomes" id="UP000051451">
    <property type="component" value="Unassembled WGS sequence"/>
</dbReference>
<accession>A0A0R1VY65</accession>
<name>A0A0R1VY65_9LACO</name>
<comment type="caution">
    <text evidence="1">The sequence shown here is derived from an EMBL/GenBank/DDBJ whole genome shotgun (WGS) entry which is preliminary data.</text>
</comment>
<dbReference type="AlphaFoldDB" id="A0A0R1VY65"/>
<keyword evidence="2" id="KW-1185">Reference proteome</keyword>
<evidence type="ECO:0000313" key="1">
    <source>
        <dbReference type="EMBL" id="KRM08003.1"/>
    </source>
</evidence>
<sequence length="58" mass="7139">MIYIISNHHHEIFAFFLIRLNEIQVDFTSFQKVLNNQLENEFIYNYETEKLNQKSLLF</sequence>
<proteinExistence type="predicted"/>
<evidence type="ECO:0000313" key="2">
    <source>
        <dbReference type="Proteomes" id="UP000051451"/>
    </source>
</evidence>